<dbReference type="InParanoid" id="A0A6P8S963"/>
<dbReference type="PANTHER" id="PTHR22909:SF22">
    <property type="entry name" value="GOLGI INTEGRAL MEMBRANE PROTEIN 4"/>
    <property type="match status" value="1"/>
</dbReference>
<feature type="compositionally biased region" description="Basic and acidic residues" evidence="2">
    <location>
        <begin position="632"/>
        <end position="677"/>
    </location>
</feature>
<evidence type="ECO:0000256" key="1">
    <source>
        <dbReference type="SAM" id="Coils"/>
    </source>
</evidence>
<protein>
    <submittedName>
        <fullName evidence="4">Golgi integral membrane protein 4 isoform X1</fullName>
    </submittedName>
</protein>
<keyword evidence="1" id="KW-0175">Coiled coil</keyword>
<dbReference type="InterPro" id="IPR042336">
    <property type="entry name" value="GOLIM4"/>
</dbReference>
<gene>
    <name evidence="4" type="primary">GOLIM4</name>
</gene>
<feature type="compositionally biased region" description="Acidic residues" evidence="2">
    <location>
        <begin position="563"/>
        <end position="583"/>
    </location>
</feature>
<dbReference type="AlphaFoldDB" id="A0A6P8S963"/>
<dbReference type="GeneID" id="117366787"/>
<dbReference type="PANTHER" id="PTHR22909">
    <property type="entry name" value="GOLGI INTEGRAL MEMBRANE PROTEIN 4"/>
    <property type="match status" value="1"/>
</dbReference>
<feature type="compositionally biased region" description="Basic and acidic residues" evidence="2">
    <location>
        <begin position="313"/>
        <end position="351"/>
    </location>
</feature>
<feature type="compositionally biased region" description="Basic and acidic residues" evidence="2">
    <location>
        <begin position="373"/>
        <end position="387"/>
    </location>
</feature>
<evidence type="ECO:0000313" key="4">
    <source>
        <dbReference type="RefSeq" id="XP_033814552.1"/>
    </source>
</evidence>
<keyword evidence="3" id="KW-1185">Reference proteome</keyword>
<feature type="compositionally biased region" description="Basic and acidic residues" evidence="2">
    <location>
        <begin position="444"/>
        <end position="461"/>
    </location>
</feature>
<feature type="compositionally biased region" description="Acidic residues" evidence="2">
    <location>
        <begin position="678"/>
        <end position="691"/>
    </location>
</feature>
<accession>A0A6P8S963</accession>
<feature type="coiled-coil region" evidence="1">
    <location>
        <begin position="72"/>
        <end position="241"/>
    </location>
</feature>
<dbReference type="OrthoDB" id="6288648at2759"/>
<dbReference type="FunCoup" id="A0A6P8S963">
    <property type="interactions" value="1786"/>
</dbReference>
<feature type="region of interest" description="Disordered" evidence="2">
    <location>
        <begin position="249"/>
        <end position="703"/>
    </location>
</feature>
<organism evidence="3 4">
    <name type="scientific">Geotrypetes seraphini</name>
    <name type="common">Gaboon caecilian</name>
    <name type="synonym">Caecilia seraphini</name>
    <dbReference type="NCBI Taxonomy" id="260995"/>
    <lineage>
        <taxon>Eukaryota</taxon>
        <taxon>Metazoa</taxon>
        <taxon>Chordata</taxon>
        <taxon>Craniata</taxon>
        <taxon>Vertebrata</taxon>
        <taxon>Euteleostomi</taxon>
        <taxon>Amphibia</taxon>
        <taxon>Gymnophiona</taxon>
        <taxon>Geotrypetes</taxon>
    </lineage>
</organism>
<feature type="compositionally biased region" description="Basic and acidic residues" evidence="2">
    <location>
        <begin position="292"/>
        <end position="302"/>
    </location>
</feature>
<dbReference type="KEGG" id="gsh:117366787"/>
<evidence type="ECO:0000313" key="3">
    <source>
        <dbReference type="Proteomes" id="UP000515159"/>
    </source>
</evidence>
<sequence>MRGPMGNGVCSRRQRRVLQTLLLLAAVLGFVYGAMVTYDLQKQLKRAEATALKYQQHQETMSAQLQVVYEHRSRLEKSLQKERVEHKKVKEDFLVYKLEAQETLNKGRQDSNNRYSALNVQHQMLKNQHEDLKKQHSDLQAEHQKLGEDLTKTFSDNKQKYLALEQVKEQELSKVKENVYNLREENKQLRKAHQDMHLQLQDVKQKHKNLLTQHDQVVLALEDHKGALAAAQGQIEEYRVLKHTLKKMPSLKEADGTKHSSQQRQAWERFRTGPSSPSTKAQQKSAVVTEPYKNEEKPRDLQIKAQPEYPQNRLDETDVRNQPKKEAEMEHPTESDVQHQAEEAEEHKKELEEEEMEQVGQPERLVEEQDQVQEEHEWKAKEQHEHGVTIPQSEENGQEHEEDTNLLEEQTHFQRSSPTELVGRPKSAYEEQLEQQRLMAQKAQEARSLKERQDALREHLLKQQQLREQQVAPPRQTEHRGQLLHRSPLRQRAPYDNLDHDIVQGKEQAAQEEGGAHEREERHHDEEMVNIVDPDFEEPIADQQQAEAAAEEENPANDPNNQGEDEFEEAEQEREENPPDENEPNGQGNQKPGNPGMEEHLVMAGNPDQQEDNIDEQYQEEGEEEVQEDLADEKKRPVEHNGEAPYGEHEDNANEKNSEIAEKELDAPEKNTAKEAQEENYEEEEEEDEEGGAMVRTNRKAEM</sequence>
<dbReference type="Proteomes" id="UP000515159">
    <property type="component" value="Chromosome 9"/>
</dbReference>
<dbReference type="RefSeq" id="XP_033814552.1">
    <property type="nucleotide sequence ID" value="XM_033958661.1"/>
</dbReference>
<feature type="compositionally biased region" description="Polar residues" evidence="2">
    <location>
        <begin position="273"/>
        <end position="286"/>
    </location>
</feature>
<dbReference type="GO" id="GO:0000139">
    <property type="term" value="C:Golgi membrane"/>
    <property type="evidence" value="ECO:0007669"/>
    <property type="project" value="InterPro"/>
</dbReference>
<evidence type="ECO:0000256" key="2">
    <source>
        <dbReference type="SAM" id="MobiDB-lite"/>
    </source>
</evidence>
<feature type="compositionally biased region" description="Acidic residues" evidence="2">
    <location>
        <begin position="609"/>
        <end position="631"/>
    </location>
</feature>
<proteinExistence type="predicted"/>
<reference evidence="4" key="1">
    <citation type="submission" date="2025-08" db="UniProtKB">
        <authorList>
            <consortium name="RefSeq"/>
        </authorList>
    </citation>
    <scope>IDENTIFICATION</scope>
</reference>
<feature type="compositionally biased region" description="Low complexity" evidence="2">
    <location>
        <begin position="584"/>
        <end position="596"/>
    </location>
</feature>
<dbReference type="CTD" id="27333"/>
<feature type="compositionally biased region" description="Basic and acidic residues" evidence="2">
    <location>
        <begin position="514"/>
        <end position="527"/>
    </location>
</feature>
<name>A0A6P8S963_GEOSA</name>